<keyword evidence="6 7" id="KW-0472">Membrane</keyword>
<organism evidence="8 9">
    <name type="scientific">Brevibacillus gelatini</name>
    <dbReference type="NCBI Taxonomy" id="1655277"/>
    <lineage>
        <taxon>Bacteria</taxon>
        <taxon>Bacillati</taxon>
        <taxon>Bacillota</taxon>
        <taxon>Bacilli</taxon>
        <taxon>Bacillales</taxon>
        <taxon>Paenibacillaceae</taxon>
        <taxon>Brevibacillus</taxon>
    </lineage>
</organism>
<comment type="subcellular location">
    <subcellularLocation>
        <location evidence="7">Cell membrane</location>
        <topology evidence="7">Multi-pass membrane protein</topology>
    </subcellularLocation>
</comment>
<dbReference type="GO" id="GO:0008961">
    <property type="term" value="F:phosphatidylglycerol-prolipoprotein diacylglyceryl transferase activity"/>
    <property type="evidence" value="ECO:0007669"/>
    <property type="project" value="UniProtKB-UniRule"/>
</dbReference>
<keyword evidence="3 7" id="KW-0808">Transferase</keyword>
<dbReference type="AlphaFoldDB" id="A0A3M8AZK2"/>
<comment type="similarity">
    <text evidence="1 7">Belongs to the Lgt family.</text>
</comment>
<dbReference type="EC" id="2.5.1.145" evidence="7"/>
<comment type="function">
    <text evidence="7">Catalyzes the transfer of the diacylglyceryl group from phosphatidylglycerol to the sulfhydryl group of the N-terminal cysteine of a prolipoprotein, the first step in the formation of mature lipoproteins.</text>
</comment>
<keyword evidence="4 7" id="KW-0812">Transmembrane</keyword>
<comment type="pathway">
    <text evidence="7">Protein modification; lipoprotein biosynthesis (diacylglyceryl transfer).</text>
</comment>
<dbReference type="EMBL" id="RHHS01000028">
    <property type="protein sequence ID" value="RNB56624.1"/>
    <property type="molecule type" value="Genomic_DNA"/>
</dbReference>
<keyword evidence="5 7" id="KW-1133">Transmembrane helix</keyword>
<evidence type="ECO:0000256" key="4">
    <source>
        <dbReference type="ARBA" id="ARBA00022692"/>
    </source>
</evidence>
<name>A0A3M8AZK2_9BACL</name>
<sequence length="258" mass="28966">MKVVLFYLGDYPVRSYGLVVVLAILLAVGIARYLARDTVYRDHISPFAVTAVISALIGARLWEVLFFQWAYYSTHPLEIIAIWNGGLSIQGAIIGGIASAIYYTWRHKLSFWDFVDTLAPAVVFGQGIGRIACFLNGDAFGSPTGSNFGIVYPEGTIAYERYGSQPLWPAEIWEGQWDFIIFGILIAMKTKKLPKGILFVTYQSLYALGRFALEFLRGDTPRYLLDWTAAQWTSFAIIVLMIMFAIAIVFREKRGDVS</sequence>
<feature type="transmembrane region" description="Helical" evidence="7">
    <location>
        <begin position="233"/>
        <end position="250"/>
    </location>
</feature>
<feature type="binding site" evidence="7">
    <location>
        <position position="130"/>
    </location>
    <ligand>
        <name>a 1,2-diacyl-sn-glycero-3-phospho-(1'-sn-glycerol)</name>
        <dbReference type="ChEBI" id="CHEBI:64716"/>
    </ligand>
</feature>
<dbReference type="Pfam" id="PF01790">
    <property type="entry name" value="LGT"/>
    <property type="match status" value="1"/>
</dbReference>
<dbReference type="PANTHER" id="PTHR30589">
    <property type="entry name" value="PROLIPOPROTEIN DIACYLGLYCERYL TRANSFERASE"/>
    <property type="match status" value="1"/>
</dbReference>
<protein>
    <recommendedName>
        <fullName evidence="7">Phosphatidylglycerol--prolipoprotein diacylglyceryl transferase</fullName>
        <ecNumber evidence="7">2.5.1.145</ecNumber>
    </recommendedName>
</protein>
<evidence type="ECO:0000256" key="1">
    <source>
        <dbReference type="ARBA" id="ARBA00007150"/>
    </source>
</evidence>
<reference evidence="8 9" key="1">
    <citation type="submission" date="2018-10" db="EMBL/GenBank/DDBJ databases">
        <title>Phylogenomics of Brevibacillus.</title>
        <authorList>
            <person name="Dunlap C."/>
        </authorList>
    </citation>
    <scope>NUCLEOTIDE SEQUENCE [LARGE SCALE GENOMIC DNA]</scope>
    <source>
        <strain evidence="8 9">DSM 100115</strain>
    </source>
</reference>
<evidence type="ECO:0000256" key="6">
    <source>
        <dbReference type="ARBA" id="ARBA00023136"/>
    </source>
</evidence>
<dbReference type="RefSeq" id="WP_122905086.1">
    <property type="nucleotide sequence ID" value="NZ_RHHS01000028.1"/>
</dbReference>
<proteinExistence type="inferred from homology"/>
<evidence type="ECO:0000256" key="3">
    <source>
        <dbReference type="ARBA" id="ARBA00022679"/>
    </source>
</evidence>
<evidence type="ECO:0000256" key="2">
    <source>
        <dbReference type="ARBA" id="ARBA00022475"/>
    </source>
</evidence>
<dbReference type="Proteomes" id="UP000268829">
    <property type="component" value="Unassembled WGS sequence"/>
</dbReference>
<feature type="transmembrane region" description="Helical" evidence="7">
    <location>
        <begin position="81"/>
        <end position="105"/>
    </location>
</feature>
<keyword evidence="9" id="KW-1185">Reference proteome</keyword>
<feature type="transmembrane region" description="Helical" evidence="7">
    <location>
        <begin position="47"/>
        <end position="69"/>
    </location>
</feature>
<evidence type="ECO:0000256" key="7">
    <source>
        <dbReference type="HAMAP-Rule" id="MF_01147"/>
    </source>
</evidence>
<evidence type="ECO:0000313" key="9">
    <source>
        <dbReference type="Proteomes" id="UP000268829"/>
    </source>
</evidence>
<evidence type="ECO:0000256" key="5">
    <source>
        <dbReference type="ARBA" id="ARBA00022989"/>
    </source>
</evidence>
<dbReference type="GO" id="GO:0005886">
    <property type="term" value="C:plasma membrane"/>
    <property type="evidence" value="ECO:0007669"/>
    <property type="project" value="UniProtKB-SubCell"/>
</dbReference>
<gene>
    <name evidence="7 8" type="primary">lgt</name>
    <name evidence="8" type="ORF">EDM57_12565</name>
</gene>
<feature type="transmembrane region" description="Helical" evidence="7">
    <location>
        <begin position="196"/>
        <end position="213"/>
    </location>
</feature>
<dbReference type="UniPathway" id="UPA00664"/>
<dbReference type="GO" id="GO:0042158">
    <property type="term" value="P:lipoprotein biosynthetic process"/>
    <property type="evidence" value="ECO:0007669"/>
    <property type="project" value="UniProtKB-UniRule"/>
</dbReference>
<dbReference type="NCBIfam" id="TIGR00544">
    <property type="entry name" value="lgt"/>
    <property type="match status" value="1"/>
</dbReference>
<keyword evidence="2 7" id="KW-1003">Cell membrane</keyword>
<dbReference type="OrthoDB" id="871140at2"/>
<dbReference type="InterPro" id="IPR001640">
    <property type="entry name" value="Lgt"/>
</dbReference>
<comment type="caution">
    <text evidence="8">The sequence shown here is derived from an EMBL/GenBank/DDBJ whole genome shotgun (WGS) entry which is preliminary data.</text>
</comment>
<dbReference type="HAMAP" id="MF_01147">
    <property type="entry name" value="Lgt"/>
    <property type="match status" value="1"/>
</dbReference>
<feature type="transmembrane region" description="Helical" evidence="7">
    <location>
        <begin position="15"/>
        <end position="35"/>
    </location>
</feature>
<comment type="catalytic activity">
    <reaction evidence="7">
        <text>L-cysteinyl-[prolipoprotein] + a 1,2-diacyl-sn-glycero-3-phospho-(1'-sn-glycerol) = an S-1,2-diacyl-sn-glyceryl-L-cysteinyl-[prolipoprotein] + sn-glycerol 1-phosphate + H(+)</text>
        <dbReference type="Rhea" id="RHEA:56712"/>
        <dbReference type="Rhea" id="RHEA-COMP:14679"/>
        <dbReference type="Rhea" id="RHEA-COMP:14680"/>
        <dbReference type="ChEBI" id="CHEBI:15378"/>
        <dbReference type="ChEBI" id="CHEBI:29950"/>
        <dbReference type="ChEBI" id="CHEBI:57685"/>
        <dbReference type="ChEBI" id="CHEBI:64716"/>
        <dbReference type="ChEBI" id="CHEBI:140658"/>
        <dbReference type="EC" id="2.5.1.145"/>
    </reaction>
</comment>
<keyword evidence="8" id="KW-0449">Lipoprotein</keyword>
<evidence type="ECO:0000313" key="8">
    <source>
        <dbReference type="EMBL" id="RNB56624.1"/>
    </source>
</evidence>
<accession>A0A3M8AZK2</accession>
<dbReference type="PANTHER" id="PTHR30589:SF0">
    <property type="entry name" value="PHOSPHATIDYLGLYCEROL--PROLIPOPROTEIN DIACYLGLYCERYL TRANSFERASE"/>
    <property type="match status" value="1"/>
</dbReference>